<protein>
    <recommendedName>
        <fullName evidence="2">Transketolase N-terminal domain-containing protein</fullName>
    </recommendedName>
</protein>
<dbReference type="Gene3D" id="3.40.50.970">
    <property type="match status" value="1"/>
</dbReference>
<reference evidence="5" key="1">
    <citation type="journal article" date="2017" name="Plant J.">
        <title>The pomegranate (Punica granatum L.) genome and the genomics of punicalagin biosynthesis.</title>
        <authorList>
            <person name="Qin G."/>
            <person name="Xu C."/>
            <person name="Ming R."/>
            <person name="Tang H."/>
            <person name="Guyot R."/>
            <person name="Kramer E.M."/>
            <person name="Hu Y."/>
            <person name="Yi X."/>
            <person name="Qi Y."/>
            <person name="Xu X."/>
            <person name="Gao Z."/>
            <person name="Pan H."/>
            <person name="Jian J."/>
            <person name="Tian Y."/>
            <person name="Yue Z."/>
            <person name="Xu Y."/>
        </authorList>
    </citation>
    <scope>NUCLEOTIDE SEQUENCE [LARGE SCALE GENOMIC DNA]</scope>
    <source>
        <strain evidence="5">cv. Dabenzi</strain>
    </source>
</reference>
<dbReference type="EMBL" id="MTKT01004810">
    <property type="protein sequence ID" value="OWM70063.1"/>
    <property type="molecule type" value="Genomic_DNA"/>
</dbReference>
<evidence type="ECO:0000313" key="3">
    <source>
        <dbReference type="EMBL" id="OWM70063.1"/>
    </source>
</evidence>
<evidence type="ECO:0000259" key="2">
    <source>
        <dbReference type="Pfam" id="PF00456"/>
    </source>
</evidence>
<dbReference type="PANTHER" id="PTHR43522:SF2">
    <property type="entry name" value="TRANSKETOLASE 1-RELATED"/>
    <property type="match status" value="1"/>
</dbReference>
<sequence>MPPQRMVNQHHVAEKDELDRRIERIIDTRLVRRMDVVLDRITERMGALMETQQEVPNSTANLEEIEQSNKSPADDRGVQSKIDTTPQQGELIRNFLKNDDSQLTTSPSIAFYYDNHISIDGDTEIAFIESVDTRFGGLGWHVIWVKNDNTGYDEIRAAINEAKAVKDKPTLIKIMITIGSG</sequence>
<comment type="caution">
    <text evidence="3">The sequence shown here is derived from an EMBL/GenBank/DDBJ whole genome shotgun (WGS) entry which is preliminary data.</text>
</comment>
<dbReference type="AlphaFoldDB" id="A0A218WBZ5"/>
<dbReference type="PANTHER" id="PTHR43522">
    <property type="entry name" value="TRANSKETOLASE"/>
    <property type="match status" value="1"/>
</dbReference>
<dbReference type="Pfam" id="PF00456">
    <property type="entry name" value="Transketolase_N"/>
    <property type="match status" value="1"/>
</dbReference>
<organism evidence="3 5">
    <name type="scientific">Punica granatum</name>
    <name type="common">Pomegranate</name>
    <dbReference type="NCBI Taxonomy" id="22663"/>
    <lineage>
        <taxon>Eukaryota</taxon>
        <taxon>Viridiplantae</taxon>
        <taxon>Streptophyta</taxon>
        <taxon>Embryophyta</taxon>
        <taxon>Tracheophyta</taxon>
        <taxon>Spermatophyta</taxon>
        <taxon>Magnoliopsida</taxon>
        <taxon>eudicotyledons</taxon>
        <taxon>Gunneridae</taxon>
        <taxon>Pentapetalae</taxon>
        <taxon>rosids</taxon>
        <taxon>malvids</taxon>
        <taxon>Myrtales</taxon>
        <taxon>Lythraceae</taxon>
        <taxon>Punica</taxon>
    </lineage>
</organism>
<dbReference type="SUPFAM" id="SSF52518">
    <property type="entry name" value="Thiamin diphosphate-binding fold (THDP-binding)"/>
    <property type="match status" value="1"/>
</dbReference>
<dbReference type="STRING" id="22663.A0A218WBZ5"/>
<dbReference type="Proteomes" id="UP000197138">
    <property type="component" value="Unassembled WGS sequence"/>
</dbReference>
<dbReference type="GO" id="GO:0005829">
    <property type="term" value="C:cytosol"/>
    <property type="evidence" value="ECO:0007669"/>
    <property type="project" value="TreeGrafter"/>
</dbReference>
<feature type="region of interest" description="Disordered" evidence="1">
    <location>
        <begin position="49"/>
        <end position="81"/>
    </location>
</feature>
<accession>A0A218WBZ5</accession>
<gene>
    <name evidence="3" type="ORF">CDL15_Pgr025912</name>
    <name evidence="4" type="ORF">CRG98_007257</name>
</gene>
<dbReference type="InterPro" id="IPR033247">
    <property type="entry name" value="Transketolase_fam"/>
</dbReference>
<dbReference type="Proteomes" id="UP000233551">
    <property type="component" value="Unassembled WGS sequence"/>
</dbReference>
<reference evidence="4 6" key="3">
    <citation type="submission" date="2017-11" db="EMBL/GenBank/DDBJ databases">
        <title>De-novo sequencing of pomegranate (Punica granatum L.) genome.</title>
        <authorList>
            <person name="Akparov Z."/>
            <person name="Amiraslanov A."/>
            <person name="Hajiyeva S."/>
            <person name="Abbasov M."/>
            <person name="Kaur K."/>
            <person name="Hamwieh A."/>
            <person name="Solovyev V."/>
            <person name="Salamov A."/>
            <person name="Braich B."/>
            <person name="Kosarev P."/>
            <person name="Mahmoud A."/>
            <person name="Hajiyev E."/>
            <person name="Babayeva S."/>
            <person name="Izzatullayeva V."/>
            <person name="Mammadov A."/>
            <person name="Mammadov A."/>
            <person name="Sharifova S."/>
            <person name="Ojaghi J."/>
            <person name="Eynullazada K."/>
            <person name="Bayramov B."/>
            <person name="Abdulazimova A."/>
            <person name="Shahmuradov I."/>
        </authorList>
    </citation>
    <scope>NUCLEOTIDE SEQUENCE [LARGE SCALE GENOMIC DNA]</scope>
    <source>
        <strain evidence="4">AG2017</strain>
        <strain evidence="6">cv. AG2017</strain>
        <tissue evidence="4">Leaf</tissue>
    </source>
</reference>
<evidence type="ECO:0000256" key="1">
    <source>
        <dbReference type="SAM" id="MobiDB-lite"/>
    </source>
</evidence>
<dbReference type="InterPro" id="IPR029061">
    <property type="entry name" value="THDP-binding"/>
</dbReference>
<evidence type="ECO:0000313" key="5">
    <source>
        <dbReference type="Proteomes" id="UP000197138"/>
    </source>
</evidence>
<evidence type="ECO:0000313" key="6">
    <source>
        <dbReference type="Proteomes" id="UP000233551"/>
    </source>
</evidence>
<dbReference type="GO" id="GO:0006098">
    <property type="term" value="P:pentose-phosphate shunt"/>
    <property type="evidence" value="ECO:0007669"/>
    <property type="project" value="TreeGrafter"/>
</dbReference>
<feature type="compositionally biased region" description="Polar residues" evidence="1">
    <location>
        <begin position="50"/>
        <end position="61"/>
    </location>
</feature>
<dbReference type="GO" id="GO:0004802">
    <property type="term" value="F:transketolase activity"/>
    <property type="evidence" value="ECO:0007669"/>
    <property type="project" value="TreeGrafter"/>
</dbReference>
<dbReference type="EMBL" id="PGOL01000328">
    <property type="protein sequence ID" value="PKI72387.1"/>
    <property type="molecule type" value="Genomic_DNA"/>
</dbReference>
<dbReference type="InterPro" id="IPR005474">
    <property type="entry name" value="Transketolase_N"/>
</dbReference>
<feature type="domain" description="Transketolase N-terminal" evidence="2">
    <location>
        <begin position="109"/>
        <end position="181"/>
    </location>
</feature>
<name>A0A218WBZ5_PUNGR</name>
<keyword evidence="6" id="KW-1185">Reference proteome</keyword>
<evidence type="ECO:0000313" key="4">
    <source>
        <dbReference type="EMBL" id="PKI72387.1"/>
    </source>
</evidence>
<reference evidence="3" key="2">
    <citation type="submission" date="2017-06" db="EMBL/GenBank/DDBJ databases">
        <title>The pomegranate genome and the genomics of punicalagin biosynthesis.</title>
        <authorList>
            <person name="Xu C."/>
        </authorList>
    </citation>
    <scope>NUCLEOTIDE SEQUENCE [LARGE SCALE GENOMIC DNA]</scope>
    <source>
        <tissue evidence="3">Fresh leaf</tissue>
    </source>
</reference>
<proteinExistence type="predicted"/>